<dbReference type="AlphaFoldDB" id="A0AAD5Q7K8"/>
<feature type="chain" id="PRO_5042060858" description="Transmembrane protein" evidence="1">
    <location>
        <begin position="30"/>
        <end position="248"/>
    </location>
</feature>
<gene>
    <name evidence="2" type="ORF">P43SY_005884</name>
</gene>
<protein>
    <recommendedName>
        <fullName evidence="4">Transmembrane protein</fullName>
    </recommendedName>
</protein>
<organism evidence="2 3">
    <name type="scientific">Pythium insidiosum</name>
    <name type="common">Pythiosis disease agent</name>
    <dbReference type="NCBI Taxonomy" id="114742"/>
    <lineage>
        <taxon>Eukaryota</taxon>
        <taxon>Sar</taxon>
        <taxon>Stramenopiles</taxon>
        <taxon>Oomycota</taxon>
        <taxon>Peronosporomycetes</taxon>
        <taxon>Pythiales</taxon>
        <taxon>Pythiaceae</taxon>
        <taxon>Pythium</taxon>
    </lineage>
</organism>
<reference evidence="2" key="1">
    <citation type="submission" date="2021-12" db="EMBL/GenBank/DDBJ databases">
        <title>Prjna785345.</title>
        <authorList>
            <person name="Rujirawat T."/>
            <person name="Krajaejun T."/>
        </authorList>
    </citation>
    <scope>NUCLEOTIDE SEQUENCE</scope>
    <source>
        <strain evidence="2">Pi057C3</strain>
    </source>
</reference>
<proteinExistence type="predicted"/>
<name>A0AAD5Q7K8_PYTIN</name>
<dbReference type="EMBL" id="JAKCXM010000381">
    <property type="protein sequence ID" value="KAJ0394825.1"/>
    <property type="molecule type" value="Genomic_DNA"/>
</dbReference>
<dbReference type="Proteomes" id="UP001209570">
    <property type="component" value="Unassembled WGS sequence"/>
</dbReference>
<evidence type="ECO:0000256" key="1">
    <source>
        <dbReference type="SAM" id="SignalP"/>
    </source>
</evidence>
<feature type="signal peptide" evidence="1">
    <location>
        <begin position="1"/>
        <end position="29"/>
    </location>
</feature>
<keyword evidence="1" id="KW-0732">Signal</keyword>
<keyword evidence="3" id="KW-1185">Reference proteome</keyword>
<comment type="caution">
    <text evidence="2">The sequence shown here is derived from an EMBL/GenBank/DDBJ whole genome shotgun (WGS) entry which is preliminary data.</text>
</comment>
<sequence>MATTPRHSVGLLVHLCAVLLLLAGVCVESKLTSTVYFRKTSNGSIFALDSRDGSEQELPGTESDARLVALAVDVRSPSGVVADAEAARPRLFWSDGRSIRSARLDGTNARTELGTLARVRWKGANFGASRADLLELTVKSVRCVSVTLWTPNVVECLVGLPDRFPVDSQAARSVVLPTDCAIRTTRGEMTGTAPSYAEMLAAGYPSPVVQAIEIDATFVLPHAMTIPRAPISSDAALFWFNAADVLEA</sequence>
<evidence type="ECO:0000313" key="3">
    <source>
        <dbReference type="Proteomes" id="UP001209570"/>
    </source>
</evidence>
<evidence type="ECO:0000313" key="2">
    <source>
        <dbReference type="EMBL" id="KAJ0394825.1"/>
    </source>
</evidence>
<evidence type="ECO:0008006" key="4">
    <source>
        <dbReference type="Google" id="ProtNLM"/>
    </source>
</evidence>
<accession>A0AAD5Q7K8</accession>